<evidence type="ECO:0000259" key="4">
    <source>
        <dbReference type="Pfam" id="PF14686"/>
    </source>
</evidence>
<dbReference type="SUPFAM" id="SSF49452">
    <property type="entry name" value="Starch-binding domain-like"/>
    <property type="match status" value="1"/>
</dbReference>
<dbReference type="InterPro" id="IPR029413">
    <property type="entry name" value="RG-lyase_II"/>
</dbReference>
<evidence type="ECO:0000256" key="2">
    <source>
        <dbReference type="ARBA" id="ARBA00023008"/>
    </source>
</evidence>
<dbReference type="Pfam" id="PF14686">
    <property type="entry name" value="fn3_3"/>
    <property type="match status" value="1"/>
</dbReference>
<organism evidence="5 6">
    <name type="scientific">Luteitalea pratensis</name>
    <dbReference type="NCBI Taxonomy" id="1855912"/>
    <lineage>
        <taxon>Bacteria</taxon>
        <taxon>Pseudomonadati</taxon>
        <taxon>Acidobacteriota</taxon>
        <taxon>Vicinamibacteria</taxon>
        <taxon>Vicinamibacterales</taxon>
        <taxon>Vicinamibacteraceae</taxon>
        <taxon>Luteitalea</taxon>
    </lineage>
</organism>
<evidence type="ECO:0000256" key="1">
    <source>
        <dbReference type="ARBA" id="ARBA00022723"/>
    </source>
</evidence>
<dbReference type="InterPro" id="IPR008972">
    <property type="entry name" value="Cupredoxin"/>
</dbReference>
<dbReference type="GO" id="GO:0009055">
    <property type="term" value="F:electron transfer activity"/>
    <property type="evidence" value="ECO:0007669"/>
    <property type="project" value="InterPro"/>
</dbReference>
<dbReference type="KEGG" id="abac:LuPra_05991"/>
<dbReference type="EMBL" id="CP015136">
    <property type="protein sequence ID" value="AMY12709.1"/>
    <property type="molecule type" value="Genomic_DNA"/>
</dbReference>
<dbReference type="Gene3D" id="2.60.40.420">
    <property type="entry name" value="Cupredoxins - blue copper proteins"/>
    <property type="match status" value="1"/>
</dbReference>
<reference evidence="6" key="2">
    <citation type="submission" date="2016-04" db="EMBL/GenBank/DDBJ databases">
        <title>First Complete Genome Sequence of a Subdivision 6 Acidobacterium.</title>
        <authorList>
            <person name="Huang S."/>
            <person name="Vieira S."/>
            <person name="Bunk B."/>
            <person name="Riedel T."/>
            <person name="Sproeer C."/>
            <person name="Overmann J."/>
        </authorList>
    </citation>
    <scope>NUCLEOTIDE SEQUENCE [LARGE SCALE GENOMIC DNA]</scope>
    <source>
        <strain evidence="6">DSM 100886 HEG_-6_39</strain>
    </source>
</reference>
<protein>
    <submittedName>
        <fullName evidence="5">Uncharacterized protein</fullName>
    </submittedName>
</protein>
<dbReference type="GO" id="GO:0030246">
    <property type="term" value="F:carbohydrate binding"/>
    <property type="evidence" value="ECO:0007669"/>
    <property type="project" value="InterPro"/>
</dbReference>
<evidence type="ECO:0000313" key="6">
    <source>
        <dbReference type="Proteomes" id="UP000076079"/>
    </source>
</evidence>
<dbReference type="OrthoDB" id="9772097at2"/>
<dbReference type="STRING" id="1855912.LuPra_05991"/>
<evidence type="ECO:0000313" key="5">
    <source>
        <dbReference type="EMBL" id="AMY12709.1"/>
    </source>
</evidence>
<dbReference type="Pfam" id="PF00127">
    <property type="entry name" value="Copper-bind"/>
    <property type="match status" value="1"/>
</dbReference>
<dbReference type="GO" id="GO:0005507">
    <property type="term" value="F:copper ion binding"/>
    <property type="evidence" value="ECO:0007669"/>
    <property type="project" value="InterPro"/>
</dbReference>
<accession>A0A143PY37</accession>
<dbReference type="InterPro" id="IPR000923">
    <property type="entry name" value="BlueCu_1"/>
</dbReference>
<evidence type="ECO:0000259" key="3">
    <source>
        <dbReference type="Pfam" id="PF00127"/>
    </source>
</evidence>
<feature type="domain" description="Blue (type 1) copper" evidence="3">
    <location>
        <begin position="63"/>
        <end position="139"/>
    </location>
</feature>
<dbReference type="PANTHER" id="PTHR36507">
    <property type="entry name" value="BLL1555 PROTEIN"/>
    <property type="match status" value="1"/>
</dbReference>
<dbReference type="RefSeq" id="WP_110174145.1">
    <property type="nucleotide sequence ID" value="NZ_CP015136.1"/>
</dbReference>
<reference evidence="5 6" key="1">
    <citation type="journal article" date="2016" name="Genome Announc.">
        <title>First Complete Genome Sequence of a Subdivision 6 Acidobacterium Strain.</title>
        <authorList>
            <person name="Huang S."/>
            <person name="Vieira S."/>
            <person name="Bunk B."/>
            <person name="Riedel T."/>
            <person name="Sproer C."/>
            <person name="Overmann J."/>
        </authorList>
    </citation>
    <scope>NUCLEOTIDE SEQUENCE [LARGE SCALE GENOMIC DNA]</scope>
    <source>
        <strain evidence="6">DSM 100886 HEG_-6_39</strain>
    </source>
</reference>
<gene>
    <name evidence="5" type="ORF">LuPra_05991</name>
</gene>
<feature type="domain" description="Rhamnogalacturonan lyase" evidence="4">
    <location>
        <begin position="146"/>
        <end position="186"/>
    </location>
</feature>
<keyword evidence="6" id="KW-1185">Reference proteome</keyword>
<keyword evidence="1" id="KW-0479">Metal-binding</keyword>
<sequence length="193" mass="20527" precursor="true">MVARIFVVGLALAALAVPLIATEAAVDLSGLVTVSGRAAANAVVWLDAGAASVARTPNAVLRQRSLKFAPQVLAVRAGTVVDFPNDDRVFHNVFSFRDGKRFDLGVYPVGSTRQVTFTNTGVSRLFCNIHPNMAGYVVVVDTPWFATSDAEGRFHIVDVEPGTYTWQAWRATGPVASGSISVRAGAVLEVAWP</sequence>
<dbReference type="InterPro" id="IPR052721">
    <property type="entry name" value="ET_Amicyanin"/>
</dbReference>
<name>A0A143PY37_LUTPR</name>
<dbReference type="AlphaFoldDB" id="A0A143PY37"/>
<dbReference type="Proteomes" id="UP000076079">
    <property type="component" value="Chromosome"/>
</dbReference>
<dbReference type="SUPFAM" id="SSF49503">
    <property type="entry name" value="Cupredoxins"/>
    <property type="match status" value="1"/>
</dbReference>
<dbReference type="PANTHER" id="PTHR36507:SF1">
    <property type="entry name" value="BLL1555 PROTEIN"/>
    <property type="match status" value="1"/>
</dbReference>
<proteinExistence type="predicted"/>
<keyword evidence="2" id="KW-0186">Copper</keyword>
<dbReference type="InterPro" id="IPR013784">
    <property type="entry name" value="Carb-bd-like_fold"/>
</dbReference>